<feature type="transmembrane region" description="Helical" evidence="6">
    <location>
        <begin position="258"/>
        <end position="289"/>
    </location>
</feature>
<comment type="subcellular location">
    <subcellularLocation>
        <location evidence="1">Membrane</location>
        <topology evidence="1">Multi-pass membrane protein</topology>
    </subcellularLocation>
</comment>
<organism evidence="8 9">
    <name type="scientific">Actinomortierella ambigua</name>
    <dbReference type="NCBI Taxonomy" id="1343610"/>
    <lineage>
        <taxon>Eukaryota</taxon>
        <taxon>Fungi</taxon>
        <taxon>Fungi incertae sedis</taxon>
        <taxon>Mucoromycota</taxon>
        <taxon>Mortierellomycotina</taxon>
        <taxon>Mortierellomycetes</taxon>
        <taxon>Mortierellales</taxon>
        <taxon>Mortierellaceae</taxon>
        <taxon>Actinomortierella</taxon>
    </lineage>
</organism>
<keyword evidence="2 6" id="KW-0812">Transmembrane</keyword>
<dbReference type="AlphaFoldDB" id="A0A9P6U189"/>
<evidence type="ECO:0000256" key="3">
    <source>
        <dbReference type="ARBA" id="ARBA00022989"/>
    </source>
</evidence>
<name>A0A9P6U189_9FUNG</name>
<evidence type="ECO:0000256" key="5">
    <source>
        <dbReference type="SAM" id="MobiDB-lite"/>
    </source>
</evidence>
<feature type="transmembrane region" description="Helical" evidence="6">
    <location>
        <begin position="20"/>
        <end position="43"/>
    </location>
</feature>
<dbReference type="InterPro" id="IPR004342">
    <property type="entry name" value="EXS_C"/>
</dbReference>
<feature type="transmembrane region" description="Helical" evidence="6">
    <location>
        <begin position="136"/>
        <end position="159"/>
    </location>
</feature>
<dbReference type="OrthoDB" id="2159384at2759"/>
<proteinExistence type="predicted"/>
<keyword evidence="9" id="KW-1185">Reference proteome</keyword>
<dbReference type="EMBL" id="JAAAJB010000493">
    <property type="protein sequence ID" value="KAG0254833.1"/>
    <property type="molecule type" value="Genomic_DNA"/>
</dbReference>
<evidence type="ECO:0000256" key="1">
    <source>
        <dbReference type="ARBA" id="ARBA00004141"/>
    </source>
</evidence>
<gene>
    <name evidence="8" type="primary">ERD1</name>
    <name evidence="8" type="ORF">DFQ27_006600</name>
</gene>
<evidence type="ECO:0000256" key="6">
    <source>
        <dbReference type="SAM" id="Phobius"/>
    </source>
</evidence>
<dbReference type="PANTHER" id="PTHR10783">
    <property type="entry name" value="XENOTROPIC AND POLYTROPIC RETROVIRUS RECEPTOR 1-RELATED"/>
    <property type="match status" value="1"/>
</dbReference>
<feature type="transmembrane region" description="Helical" evidence="6">
    <location>
        <begin position="376"/>
        <end position="394"/>
    </location>
</feature>
<dbReference type="Pfam" id="PF03124">
    <property type="entry name" value="EXS"/>
    <property type="match status" value="1"/>
</dbReference>
<evidence type="ECO:0000259" key="7">
    <source>
        <dbReference type="PROSITE" id="PS51380"/>
    </source>
</evidence>
<evidence type="ECO:0000313" key="9">
    <source>
        <dbReference type="Proteomes" id="UP000807716"/>
    </source>
</evidence>
<feature type="transmembrane region" description="Helical" evidence="6">
    <location>
        <begin position="483"/>
        <end position="502"/>
    </location>
</feature>
<feature type="compositionally biased region" description="Gly residues" evidence="5">
    <location>
        <begin position="84"/>
        <end position="101"/>
    </location>
</feature>
<dbReference type="Proteomes" id="UP000807716">
    <property type="component" value="Unassembled WGS sequence"/>
</dbReference>
<dbReference type="GO" id="GO:0016020">
    <property type="term" value="C:membrane"/>
    <property type="evidence" value="ECO:0007669"/>
    <property type="project" value="UniProtKB-SubCell"/>
</dbReference>
<sequence length="640" mass="70406">MDIGNIFEEWDFSGSVPLPYRVLLMGCIGVFAWATNLHLLAYLRVDVPALLFSHPPLPAHHIRLHRPPPLRQQGGRDSDNPNNVGGGGGGTTGSGGGGGGNNNTTTTISNSNSSISNSNSSSTSKYSISPPASLMLLYRATYMLGIAFLIMTLLNMSVYKWAISHPGALTTTTGTTTAAAAAAAAAATDKSTTGSPATPMRGGIGRDGNPRAGILVPVFGYMTIITMLFIPFNILFIKERFRFLRSMKKVCLSGFNTGVTFSDVILADILTSFARVFGDLAVALCLMFWGGRGSGSTESCYNSPLVPIMTSVPYFIRLRQCLTEYKDSHYKIKRHLMNALKYASAFPVILISHLQKSAKAAALEGASNQSMFSDNALFRLWLLFVALNSFYSFYWDIKHDWMLIERVPGGATSGAGYNNIYSGLPSSPAYKEMSSGSSNMATLTGRSPPTLFLRSPRTWWPWFHQWSGLSKFRMRYYLHYEEAYFYMFAIVLDFLLRTTWMMKVFGNIQIEEYEGGVFTMECLEVLRRWVWVLFRLEAEMVKRQAPSSPSTESATFFVGGISGGEENIYHDYSRHHHHQHQHQHHYRLGNDTFPMTMTNLSATTLVSTGGGGALSTSSSTSAASAGDLGGMDAKMEKGER</sequence>
<reference evidence="8" key="1">
    <citation type="journal article" date="2020" name="Fungal Divers.">
        <title>Resolving the Mortierellaceae phylogeny through synthesis of multi-gene phylogenetics and phylogenomics.</title>
        <authorList>
            <person name="Vandepol N."/>
            <person name="Liber J."/>
            <person name="Desiro A."/>
            <person name="Na H."/>
            <person name="Kennedy M."/>
            <person name="Barry K."/>
            <person name="Grigoriev I.V."/>
            <person name="Miller A.N."/>
            <person name="O'Donnell K."/>
            <person name="Stajich J.E."/>
            <person name="Bonito G."/>
        </authorList>
    </citation>
    <scope>NUCLEOTIDE SEQUENCE</scope>
    <source>
        <strain evidence="8">BC1065</strain>
    </source>
</reference>
<keyword evidence="4 6" id="KW-0472">Membrane</keyword>
<protein>
    <submittedName>
        <fullName evidence="8">Protein-ER retention protein</fullName>
    </submittedName>
</protein>
<feature type="transmembrane region" description="Helical" evidence="6">
    <location>
        <begin position="214"/>
        <end position="237"/>
    </location>
</feature>
<comment type="caution">
    <text evidence="8">The sequence shown here is derived from an EMBL/GenBank/DDBJ whole genome shotgun (WGS) entry which is preliminary data.</text>
</comment>
<feature type="domain" description="EXS" evidence="7">
    <location>
        <begin position="297"/>
        <end position="567"/>
    </location>
</feature>
<feature type="region of interest" description="Disordered" evidence="5">
    <location>
        <begin position="608"/>
        <end position="640"/>
    </location>
</feature>
<feature type="region of interest" description="Disordered" evidence="5">
    <location>
        <begin position="62"/>
        <end position="127"/>
    </location>
</feature>
<dbReference type="GO" id="GO:0005737">
    <property type="term" value="C:cytoplasm"/>
    <property type="evidence" value="ECO:0007669"/>
    <property type="project" value="TreeGrafter"/>
</dbReference>
<accession>A0A9P6U189</accession>
<evidence type="ECO:0000256" key="2">
    <source>
        <dbReference type="ARBA" id="ARBA00022692"/>
    </source>
</evidence>
<dbReference type="PROSITE" id="PS51380">
    <property type="entry name" value="EXS"/>
    <property type="match status" value="1"/>
</dbReference>
<feature type="compositionally biased region" description="Low complexity" evidence="5">
    <location>
        <begin position="102"/>
        <end position="124"/>
    </location>
</feature>
<feature type="compositionally biased region" description="Low complexity" evidence="5">
    <location>
        <begin position="614"/>
        <end position="626"/>
    </location>
</feature>
<dbReference type="PANTHER" id="PTHR10783:SF46">
    <property type="entry name" value="PROTEIN ERD1 HOMOLOG 2"/>
    <property type="match status" value="1"/>
</dbReference>
<evidence type="ECO:0000256" key="4">
    <source>
        <dbReference type="ARBA" id="ARBA00023136"/>
    </source>
</evidence>
<evidence type="ECO:0000313" key="8">
    <source>
        <dbReference type="EMBL" id="KAG0254833.1"/>
    </source>
</evidence>
<keyword evidence="3 6" id="KW-1133">Transmembrane helix</keyword>